<name>A0A3B1B9M8_9ZZZZ</name>
<proteinExistence type="predicted"/>
<organism evidence="1">
    <name type="scientific">hydrothermal vent metagenome</name>
    <dbReference type="NCBI Taxonomy" id="652676"/>
    <lineage>
        <taxon>unclassified sequences</taxon>
        <taxon>metagenomes</taxon>
        <taxon>ecological metagenomes</taxon>
    </lineage>
</organism>
<evidence type="ECO:0000313" key="1">
    <source>
        <dbReference type="EMBL" id="VAX01747.1"/>
    </source>
</evidence>
<protein>
    <submittedName>
        <fullName evidence="1">Uncharacterized protein</fullName>
    </submittedName>
</protein>
<accession>A0A3B1B9M8</accession>
<reference evidence="1" key="1">
    <citation type="submission" date="2018-06" db="EMBL/GenBank/DDBJ databases">
        <authorList>
            <person name="Zhirakovskaya E."/>
        </authorList>
    </citation>
    <scope>NUCLEOTIDE SEQUENCE</scope>
</reference>
<gene>
    <name evidence="1" type="ORF">MNBD_GAMMA19-133</name>
</gene>
<dbReference type="AlphaFoldDB" id="A0A3B1B9M8"/>
<sequence length="23" mass="2585">MYSGDLKTEKVIDYYVGNGCLCL</sequence>
<dbReference type="EMBL" id="UOFV01000269">
    <property type="protein sequence ID" value="VAX01747.1"/>
    <property type="molecule type" value="Genomic_DNA"/>
</dbReference>